<dbReference type="EMBL" id="CCKQ01008822">
    <property type="protein sequence ID" value="CDW80287.1"/>
    <property type="molecule type" value="Genomic_DNA"/>
</dbReference>
<keyword evidence="3" id="KW-1185">Reference proteome</keyword>
<evidence type="ECO:0000256" key="1">
    <source>
        <dbReference type="SAM" id="MobiDB-lite"/>
    </source>
</evidence>
<dbReference type="AlphaFoldDB" id="A0A078AFJ6"/>
<accession>A0A078AFJ6</accession>
<feature type="compositionally biased region" description="Basic residues" evidence="1">
    <location>
        <begin position="45"/>
        <end position="70"/>
    </location>
</feature>
<gene>
    <name evidence="2" type="primary">Contig1525.g1666</name>
    <name evidence="2" type="ORF">STYLEM_9283</name>
</gene>
<proteinExistence type="predicted"/>
<evidence type="ECO:0000313" key="3">
    <source>
        <dbReference type="Proteomes" id="UP000039865"/>
    </source>
</evidence>
<feature type="compositionally biased region" description="Basic and acidic residues" evidence="1">
    <location>
        <begin position="80"/>
        <end position="115"/>
    </location>
</feature>
<reference evidence="2 3" key="1">
    <citation type="submission" date="2014-06" db="EMBL/GenBank/DDBJ databases">
        <authorList>
            <person name="Swart Estienne"/>
        </authorList>
    </citation>
    <scope>NUCLEOTIDE SEQUENCE [LARGE SCALE GENOMIC DNA]</scope>
    <source>
        <strain evidence="2 3">130c</strain>
    </source>
</reference>
<dbReference type="Proteomes" id="UP000039865">
    <property type="component" value="Unassembled WGS sequence"/>
</dbReference>
<feature type="compositionally biased region" description="Polar residues" evidence="1">
    <location>
        <begin position="10"/>
        <end position="20"/>
    </location>
</feature>
<name>A0A078AFJ6_STYLE</name>
<organism evidence="2 3">
    <name type="scientific">Stylonychia lemnae</name>
    <name type="common">Ciliate</name>
    <dbReference type="NCBI Taxonomy" id="5949"/>
    <lineage>
        <taxon>Eukaryota</taxon>
        <taxon>Sar</taxon>
        <taxon>Alveolata</taxon>
        <taxon>Ciliophora</taxon>
        <taxon>Intramacronucleata</taxon>
        <taxon>Spirotrichea</taxon>
        <taxon>Stichotrichia</taxon>
        <taxon>Sporadotrichida</taxon>
        <taxon>Oxytrichidae</taxon>
        <taxon>Stylonychinae</taxon>
        <taxon>Stylonychia</taxon>
    </lineage>
</organism>
<evidence type="ECO:0000313" key="2">
    <source>
        <dbReference type="EMBL" id="CDW80287.1"/>
    </source>
</evidence>
<feature type="region of interest" description="Disordered" evidence="1">
    <location>
        <begin position="176"/>
        <end position="195"/>
    </location>
</feature>
<feature type="region of interest" description="Disordered" evidence="1">
    <location>
        <begin position="1"/>
        <end position="115"/>
    </location>
</feature>
<protein>
    <submittedName>
        <fullName evidence="2">Uncharacterized protein</fullName>
    </submittedName>
</protein>
<sequence>MENLAKTETKIQQTKQNDQQRAPRHRERSRSRDRLTKSNSIEKQYHRHKSHKKDKKSKHKKKKNHRRRSYSRSSSSSYERLQKGYDKQEQRDFEKRLDDLRQKSKQEKSQKEVQEIKQSNNIYVLNKGLLGRMIKDNVRINEQMDETDVIKATEKLKQINPFTDARAKLMSEHINSMKNYQKQSQGNHKDQEQQE</sequence>
<feature type="compositionally biased region" description="Polar residues" evidence="1">
    <location>
        <begin position="176"/>
        <end position="186"/>
    </location>
</feature>
<dbReference type="InParanoid" id="A0A078AFJ6"/>